<evidence type="ECO:0000256" key="3">
    <source>
        <dbReference type="ARBA" id="ARBA00023002"/>
    </source>
</evidence>
<keyword evidence="1" id="KW-0285">Flavoprotein</keyword>
<dbReference type="EMBL" id="JYIJ01000016">
    <property type="protein sequence ID" value="KWX04048.1"/>
    <property type="molecule type" value="Genomic_DNA"/>
</dbReference>
<dbReference type="Proteomes" id="UP000070659">
    <property type="component" value="Unassembled WGS sequence"/>
</dbReference>
<dbReference type="InterPro" id="IPR051814">
    <property type="entry name" value="NAD(P)H-dep_FMN_reductase"/>
</dbReference>
<evidence type="ECO:0000313" key="5">
    <source>
        <dbReference type="EMBL" id="KWW99558.1"/>
    </source>
</evidence>
<sequence>MPTHPRFTVLVGHPNPGSRTARIALRAAGALRAAVPQLTEPAIVDLAMLASRLFATRRPPEVTRALDTVAGTQVLLVATPVLKGSYTGLLKAFLDQLPPDALAGRLALPLLVAGSAWHSLALEMHLRPLLIDLGATVPTPGLVLLEHELTRVERTLDEWAAAVAPTVRGLTRRKAAA</sequence>
<evidence type="ECO:0000256" key="2">
    <source>
        <dbReference type="ARBA" id="ARBA00022643"/>
    </source>
</evidence>
<dbReference type="GO" id="GO:0052875">
    <property type="term" value="F:riboflavin reductase [NAD(P)H] activity"/>
    <property type="evidence" value="ECO:0007669"/>
    <property type="project" value="UniProtKB-EC"/>
</dbReference>
<keyword evidence="2" id="KW-0288">FMN</keyword>
<reference evidence="5" key="3">
    <citation type="submission" date="2015-04" db="EMBL/GenBank/DDBJ databases">
        <title>Physiological reanalysis, assessment of diazotrophy, and genome sequences of multiple isolates of Streptomyces thermoautotrophicus.</title>
        <authorList>
            <person name="MacKellar D.C."/>
            <person name="Lieber L."/>
            <person name="Norman J."/>
            <person name="Bolger A."/>
            <person name="Tobin C."/>
            <person name="Murray J.W."/>
            <person name="Woodward J."/>
            <person name="Friesen M."/>
            <person name="Prell J."/>
        </authorList>
    </citation>
    <scope>NUCLEOTIDE SEQUENCE [LARGE SCALE GENOMIC DNA]</scope>
    <source>
        <strain evidence="5">H1</strain>
    </source>
</reference>
<dbReference type="EC" id="1.5.1.41" evidence="5"/>
<dbReference type="PANTHER" id="PTHR43408">
    <property type="entry name" value="FMN REDUCTASE (NADPH)"/>
    <property type="match status" value="1"/>
</dbReference>
<gene>
    <name evidence="5" type="ORF">LI90_1194</name>
    <name evidence="6" type="ORF">TH66_08890</name>
</gene>
<dbReference type="SUPFAM" id="SSF52218">
    <property type="entry name" value="Flavoproteins"/>
    <property type="match status" value="1"/>
</dbReference>
<evidence type="ECO:0000313" key="7">
    <source>
        <dbReference type="Proteomes" id="UP000070188"/>
    </source>
</evidence>
<evidence type="ECO:0000313" key="8">
    <source>
        <dbReference type="Proteomes" id="UP000070659"/>
    </source>
</evidence>
<comment type="caution">
    <text evidence="5">The sequence shown here is derived from an EMBL/GenBank/DDBJ whole genome shotgun (WGS) entry which is preliminary data.</text>
</comment>
<protein>
    <submittedName>
        <fullName evidence="5">FMN reductase</fullName>
        <ecNumber evidence="5">1.5.1.41</ecNumber>
    </submittedName>
</protein>
<name>A0A132MNX9_9ACTN</name>
<feature type="domain" description="NADPH-dependent FMN reductase-like" evidence="4">
    <location>
        <begin position="6"/>
        <end position="147"/>
    </location>
</feature>
<dbReference type="PATRIC" id="fig|1469144.10.peg.1323"/>
<evidence type="ECO:0000256" key="1">
    <source>
        <dbReference type="ARBA" id="ARBA00022630"/>
    </source>
</evidence>
<evidence type="ECO:0000259" key="4">
    <source>
        <dbReference type="Pfam" id="PF03358"/>
    </source>
</evidence>
<accession>A0A132MNX9</accession>
<dbReference type="Gene3D" id="3.40.50.360">
    <property type="match status" value="1"/>
</dbReference>
<proteinExistence type="predicted"/>
<dbReference type="RefSeq" id="WP_066885156.1">
    <property type="nucleotide sequence ID" value="NZ_CP171739.1"/>
</dbReference>
<dbReference type="Proteomes" id="UP000070188">
    <property type="component" value="Unassembled WGS sequence"/>
</dbReference>
<dbReference type="EMBL" id="LAXD01000001">
    <property type="protein sequence ID" value="KWW99558.1"/>
    <property type="molecule type" value="Genomic_DNA"/>
</dbReference>
<dbReference type="OrthoDB" id="1643408at2"/>
<reference evidence="6 8" key="1">
    <citation type="submission" date="2015-02" db="EMBL/GenBank/DDBJ databases">
        <title>Physiological reanalysis, assessment of diazotrophy, and genome sequences of multiple isolates of Streptomyces thermoautotrophicus.</title>
        <authorList>
            <person name="MacKellar D.C."/>
            <person name="Lieber L."/>
            <person name="Norman J."/>
            <person name="Bolger A."/>
            <person name="Tobin C."/>
            <person name="Murray J.W."/>
            <person name="Prell J."/>
        </authorList>
    </citation>
    <scope>NUCLEOTIDE SEQUENCE [LARGE SCALE GENOMIC DNA]</scope>
    <source>
        <strain evidence="6 8">UBT1</strain>
    </source>
</reference>
<keyword evidence="7" id="KW-1185">Reference proteome</keyword>
<dbReference type="InterPro" id="IPR029039">
    <property type="entry name" value="Flavoprotein-like_sf"/>
</dbReference>
<dbReference type="STRING" id="1469144.LI90_1194"/>
<dbReference type="PANTHER" id="PTHR43408:SF2">
    <property type="entry name" value="FMN REDUCTASE (NADPH)"/>
    <property type="match status" value="1"/>
</dbReference>
<organism evidence="5 7">
    <name type="scientific">Carbonactinospora thermoautotrophica</name>
    <dbReference type="NCBI Taxonomy" id="1469144"/>
    <lineage>
        <taxon>Bacteria</taxon>
        <taxon>Bacillati</taxon>
        <taxon>Actinomycetota</taxon>
        <taxon>Actinomycetes</taxon>
        <taxon>Kitasatosporales</taxon>
        <taxon>Carbonactinosporaceae</taxon>
        <taxon>Carbonactinospora</taxon>
    </lineage>
</organism>
<reference evidence="7" key="2">
    <citation type="submission" date="2015-04" db="EMBL/GenBank/DDBJ databases">
        <title>Physiological reanalysis, assessment of diazotrophy, and genome sequences of multiple isolates of Streptomyces thermoautotrophicus.</title>
        <authorList>
            <person name="MacKellar D.C."/>
            <person name="Lieber L."/>
            <person name="Norman J."/>
            <person name="Bolger A."/>
            <person name="Tobin C."/>
            <person name="Murray J.W."/>
            <person name="Chang R."/>
            <person name="Ford T."/>
            <person name="Nguyen P.Q."/>
            <person name="Woodward J."/>
            <person name="Permingeat H."/>
            <person name="Joshi N.S."/>
            <person name="Silver P.A."/>
            <person name="Usadel B."/>
            <person name="Rutherford A.W."/>
            <person name="Friesen M."/>
            <person name="Prell J."/>
        </authorList>
    </citation>
    <scope>NUCLEOTIDE SEQUENCE [LARGE SCALE GENOMIC DNA]</scope>
    <source>
        <strain evidence="7">H1</strain>
    </source>
</reference>
<dbReference type="AlphaFoldDB" id="A0A132MNX9"/>
<keyword evidence="3 5" id="KW-0560">Oxidoreductase</keyword>
<evidence type="ECO:0000313" key="6">
    <source>
        <dbReference type="EMBL" id="KWX04048.1"/>
    </source>
</evidence>
<dbReference type="InterPro" id="IPR005025">
    <property type="entry name" value="FMN_Rdtase-like_dom"/>
</dbReference>
<dbReference type="Pfam" id="PF03358">
    <property type="entry name" value="FMN_red"/>
    <property type="match status" value="1"/>
</dbReference>